<feature type="signal peptide" evidence="2">
    <location>
        <begin position="1"/>
        <end position="37"/>
    </location>
</feature>
<dbReference type="RefSeq" id="WP_266152498.1">
    <property type="nucleotide sequence ID" value="NZ_CP064028.1"/>
</dbReference>
<evidence type="ECO:0000256" key="1">
    <source>
        <dbReference type="ARBA" id="ARBA00009820"/>
    </source>
</evidence>
<comment type="similarity">
    <text evidence="1">Belongs to the TolB family.</text>
</comment>
<dbReference type="PANTHER" id="PTHR36842:SF1">
    <property type="entry name" value="PROTEIN TOLB"/>
    <property type="match status" value="1"/>
</dbReference>
<keyword evidence="2" id="KW-0732">Signal</keyword>
<accession>A0ABV9C1Q2</accession>
<feature type="chain" id="PRO_5046438573" evidence="2">
    <location>
        <begin position="38"/>
        <end position="328"/>
    </location>
</feature>
<dbReference type="InterPro" id="IPR011659">
    <property type="entry name" value="WD40"/>
</dbReference>
<comment type="caution">
    <text evidence="3">The sequence shown here is derived from an EMBL/GenBank/DDBJ whole genome shotgun (WGS) entry which is preliminary data.</text>
</comment>
<dbReference type="Gene3D" id="2.120.10.30">
    <property type="entry name" value="TolB, C-terminal domain"/>
    <property type="match status" value="2"/>
</dbReference>
<dbReference type="EMBL" id="JBHSGA010000016">
    <property type="protein sequence ID" value="MFC4526750.1"/>
    <property type="molecule type" value="Genomic_DNA"/>
</dbReference>
<gene>
    <name evidence="3" type="ORF">ACFO5W_08900</name>
</gene>
<sequence>MNVARRFSQDGLRPLRRFSWLVSLPLGLALLPCTAFAWQDDPKVTIATDDPDGADYGPQFSADNQRLIFERSPLRGGRAEAYEVPIHGGKPTRFTKDQLPVSQTRLRWSATANRIAFTGIDGQGTISTWLMEADGTRARPAYPPDGIHTFYPSWYADGTKLIELDGDKNMLRRVDLKSGKFEPLVTTPKLLTGMASVSPDGKWIAVAAQKDAGQRYNQTHNEVWIISAEGDAHPLEVAGMQGRAPTWSPDGTRLLFESNQGSPVPLLYAIFVADKDGSHLQRLTPFDWNAQHPVWSPDGKWIAFSARLEKAIGFGPGIVVMAAPAVRE</sequence>
<evidence type="ECO:0000313" key="4">
    <source>
        <dbReference type="Proteomes" id="UP001595961"/>
    </source>
</evidence>
<evidence type="ECO:0000313" key="3">
    <source>
        <dbReference type="EMBL" id="MFC4526750.1"/>
    </source>
</evidence>
<dbReference type="SUPFAM" id="SSF82171">
    <property type="entry name" value="DPP6 N-terminal domain-like"/>
    <property type="match status" value="1"/>
</dbReference>
<proteinExistence type="inferred from homology"/>
<protein>
    <submittedName>
        <fullName evidence="3">TolB family protein</fullName>
    </submittedName>
</protein>
<dbReference type="InterPro" id="IPR011042">
    <property type="entry name" value="6-blade_b-propeller_TolB-like"/>
</dbReference>
<dbReference type="Pfam" id="PF07676">
    <property type="entry name" value="PD40"/>
    <property type="match status" value="3"/>
</dbReference>
<organism evidence="3 4">
    <name type="scientific">Dyella halodurans</name>
    <dbReference type="NCBI Taxonomy" id="1920171"/>
    <lineage>
        <taxon>Bacteria</taxon>
        <taxon>Pseudomonadati</taxon>
        <taxon>Pseudomonadota</taxon>
        <taxon>Gammaproteobacteria</taxon>
        <taxon>Lysobacterales</taxon>
        <taxon>Rhodanobacteraceae</taxon>
        <taxon>Dyella</taxon>
    </lineage>
</organism>
<dbReference type="PANTHER" id="PTHR36842">
    <property type="entry name" value="PROTEIN TOLB HOMOLOG"/>
    <property type="match status" value="1"/>
</dbReference>
<keyword evidence="4" id="KW-1185">Reference proteome</keyword>
<name>A0ABV9C1Q2_9GAMM</name>
<dbReference type="Proteomes" id="UP001595961">
    <property type="component" value="Unassembled WGS sequence"/>
</dbReference>
<reference evidence="4" key="1">
    <citation type="journal article" date="2019" name="Int. J. Syst. Evol. Microbiol.">
        <title>The Global Catalogue of Microorganisms (GCM) 10K type strain sequencing project: providing services to taxonomists for standard genome sequencing and annotation.</title>
        <authorList>
            <consortium name="The Broad Institute Genomics Platform"/>
            <consortium name="The Broad Institute Genome Sequencing Center for Infectious Disease"/>
            <person name="Wu L."/>
            <person name="Ma J."/>
        </authorList>
    </citation>
    <scope>NUCLEOTIDE SEQUENCE [LARGE SCALE GENOMIC DNA]</scope>
    <source>
        <strain evidence="4">CCM 4481</strain>
    </source>
</reference>
<evidence type="ECO:0000256" key="2">
    <source>
        <dbReference type="SAM" id="SignalP"/>
    </source>
</evidence>